<dbReference type="Proteomes" id="UP000663088">
    <property type="component" value="Chromosome"/>
</dbReference>
<evidence type="ECO:0000256" key="4">
    <source>
        <dbReference type="RuleBase" id="RU003560"/>
    </source>
</evidence>
<dbReference type="InterPro" id="IPR015421">
    <property type="entry name" value="PyrdxlP-dep_Trfase_major"/>
</dbReference>
<reference evidence="5 6" key="1">
    <citation type="submission" date="2020-12" db="EMBL/GenBank/DDBJ databases">
        <authorList>
            <person name="Awala S.I."/>
            <person name="Gwak J.-H."/>
            <person name="Kim S.-J."/>
            <person name="Rhee S.-K."/>
        </authorList>
    </citation>
    <scope>NUCLEOTIDE SEQUENCE [LARGE SCALE GENOMIC DNA]</scope>
    <source>
        <strain evidence="5 6">IT5</strain>
    </source>
</reference>
<gene>
    <name evidence="5" type="ORF">EM20IM_01870</name>
</gene>
<evidence type="ECO:0000256" key="2">
    <source>
        <dbReference type="ARBA" id="ARBA00008954"/>
    </source>
</evidence>
<keyword evidence="3 4" id="KW-0663">Pyridoxal phosphate</keyword>
<comment type="cofactor">
    <cofactor evidence="1">
        <name>pyridoxal 5'-phosphate</name>
        <dbReference type="ChEBI" id="CHEBI:597326"/>
    </cofactor>
</comment>
<protein>
    <submittedName>
        <fullName evidence="5">Aspartate aminotransferase family protein</fullName>
    </submittedName>
</protein>
<dbReference type="PANTHER" id="PTHR43094:SF1">
    <property type="entry name" value="AMINOTRANSFERASE CLASS-III"/>
    <property type="match status" value="1"/>
</dbReference>
<evidence type="ECO:0000256" key="3">
    <source>
        <dbReference type="ARBA" id="ARBA00022898"/>
    </source>
</evidence>
<dbReference type="SUPFAM" id="SSF53383">
    <property type="entry name" value="PLP-dependent transferases"/>
    <property type="match status" value="1"/>
</dbReference>
<keyword evidence="6" id="KW-1185">Reference proteome</keyword>
<keyword evidence="5" id="KW-0808">Transferase</keyword>
<dbReference type="Pfam" id="PF00202">
    <property type="entry name" value="Aminotran_3"/>
    <property type="match status" value="1"/>
</dbReference>
<dbReference type="EMBL" id="CP065956">
    <property type="protein sequence ID" value="QSR87120.1"/>
    <property type="molecule type" value="Genomic_DNA"/>
</dbReference>
<dbReference type="CDD" id="cd00610">
    <property type="entry name" value="OAT_like"/>
    <property type="match status" value="1"/>
</dbReference>
<dbReference type="RefSeq" id="WP_206847571.1">
    <property type="nucleotide sequence ID" value="NZ_CP065956.1"/>
</dbReference>
<dbReference type="InterPro" id="IPR049704">
    <property type="entry name" value="Aminotrans_3_PPA_site"/>
</dbReference>
<organism evidence="5 6">
    <name type="scientific">Candidatus Methylacidiphilum infernorum</name>
    <dbReference type="NCBI Taxonomy" id="511746"/>
    <lineage>
        <taxon>Bacteria</taxon>
        <taxon>Pseudomonadati</taxon>
        <taxon>Verrucomicrobiota</taxon>
        <taxon>Methylacidiphilae</taxon>
        <taxon>Methylacidiphilales</taxon>
        <taxon>Methylacidiphilaceae</taxon>
        <taxon>Methylacidiphilum (ex Ratnadevi et al. 2023)</taxon>
    </lineage>
</organism>
<dbReference type="InterPro" id="IPR015424">
    <property type="entry name" value="PyrdxlP-dep_Trfase"/>
</dbReference>
<evidence type="ECO:0000256" key="1">
    <source>
        <dbReference type="ARBA" id="ARBA00001933"/>
    </source>
</evidence>
<name>A0ABX7PVS4_9BACT</name>
<dbReference type="Gene3D" id="3.40.640.10">
    <property type="entry name" value="Type I PLP-dependent aspartate aminotransferase-like (Major domain)"/>
    <property type="match status" value="1"/>
</dbReference>
<sequence length="444" mass="49071">MDGSSCHFFQPPADFPSLYISRAQGIYLYTKEGKKILDAASGAVVVNVGQGREEIAKIALEQLRTLNYIVPLWTSKPLEDLVKKLAEWFPSKAYRFYFTTGGAEAVEAAFRFAFLYQAVENKPWKKNILSRFTSYHGITLGALSASGNRIRRKNLEHCLVDWPKIPPPYCYRCPWSKSYPSCGIACAQALEDLLKTKAGESIAGFIAEPIIGASGGAIVPVDEYWPKIAEICKKHELLLIIDEVMTGFGRTGKRFAFEHWDIEPDIIVSAKGLSGGYSPMGMIAVKEELVRNCEKKAKNFMFYTYTSHPLGCAIATKILELIDEEKLVEHASRIGAFLGDSLKKTLLNHPLVGDIRGKGLFWGVEIVRNKETKEPFGPTEGTLSKVIKTALDLGVFFYPCQGMADGFSGEALLISPPLTVGEGQIATIVSVLKESLDLLQQSLR</sequence>
<evidence type="ECO:0000313" key="6">
    <source>
        <dbReference type="Proteomes" id="UP000663088"/>
    </source>
</evidence>
<dbReference type="InterPro" id="IPR015422">
    <property type="entry name" value="PyrdxlP-dep_Trfase_small"/>
</dbReference>
<accession>A0ABX7PVS4</accession>
<dbReference type="PROSITE" id="PS00600">
    <property type="entry name" value="AA_TRANSFER_CLASS_3"/>
    <property type="match status" value="1"/>
</dbReference>
<proteinExistence type="inferred from homology"/>
<dbReference type="InterPro" id="IPR005814">
    <property type="entry name" value="Aminotrans_3"/>
</dbReference>
<comment type="similarity">
    <text evidence="2 4">Belongs to the class-III pyridoxal-phosphate-dependent aminotransferase family.</text>
</comment>
<evidence type="ECO:0000313" key="5">
    <source>
        <dbReference type="EMBL" id="QSR87120.1"/>
    </source>
</evidence>
<dbReference type="GO" id="GO:0008483">
    <property type="term" value="F:transaminase activity"/>
    <property type="evidence" value="ECO:0007669"/>
    <property type="project" value="UniProtKB-KW"/>
</dbReference>
<dbReference type="PANTHER" id="PTHR43094">
    <property type="entry name" value="AMINOTRANSFERASE"/>
    <property type="match status" value="1"/>
</dbReference>
<keyword evidence="5" id="KW-0032">Aminotransferase</keyword>
<dbReference type="Gene3D" id="3.90.1150.10">
    <property type="entry name" value="Aspartate Aminotransferase, domain 1"/>
    <property type="match status" value="1"/>
</dbReference>